<dbReference type="PROSITE" id="PS51257">
    <property type="entry name" value="PROKAR_LIPOPROTEIN"/>
    <property type="match status" value="1"/>
</dbReference>
<name>A0ABU8X2X7_9BURK</name>
<reference evidence="1 2" key="1">
    <citation type="submission" date="2024-03" db="EMBL/GenBank/DDBJ databases">
        <title>Novel species of the genus Variovorax.</title>
        <authorList>
            <person name="Liu Q."/>
            <person name="Xin Y.-H."/>
        </authorList>
    </citation>
    <scope>NUCLEOTIDE SEQUENCE [LARGE SCALE GENOMIC DNA]</scope>
    <source>
        <strain evidence="1 2">KACC 18901</strain>
    </source>
</reference>
<protein>
    <submittedName>
        <fullName evidence="1">Uncharacterized protein</fullName>
    </submittedName>
</protein>
<evidence type="ECO:0000313" key="2">
    <source>
        <dbReference type="Proteomes" id="UP001367030"/>
    </source>
</evidence>
<evidence type="ECO:0000313" key="1">
    <source>
        <dbReference type="EMBL" id="MEJ8854163.1"/>
    </source>
</evidence>
<organism evidence="1 2">
    <name type="scientific">Variovorax robiniae</name>
    <dbReference type="NCBI Taxonomy" id="1836199"/>
    <lineage>
        <taxon>Bacteria</taxon>
        <taxon>Pseudomonadati</taxon>
        <taxon>Pseudomonadota</taxon>
        <taxon>Betaproteobacteria</taxon>
        <taxon>Burkholderiales</taxon>
        <taxon>Comamonadaceae</taxon>
        <taxon>Variovorax</taxon>
    </lineage>
</organism>
<proteinExistence type="predicted"/>
<dbReference type="RefSeq" id="WP_340334246.1">
    <property type="nucleotide sequence ID" value="NZ_JBBKZS010000002.1"/>
</dbReference>
<dbReference type="Proteomes" id="UP001367030">
    <property type="component" value="Unassembled WGS sequence"/>
</dbReference>
<keyword evidence="2" id="KW-1185">Reference proteome</keyword>
<sequence>MNNRLLSATAATLSKALDASLRRGVLALCLLGLACGLACAQGVLAPQAALQDKLSTAASSVGIKRCLPAIQRLSALSLQGARSHDLLLDWDRKRPDGGATFAMLGIEYPNAGVAASIMTLPEADGTCTVAAERISVAPFTCASIAQQELAGYQMSKLLPVYTVYVDPKEPNSSVSLIDSPPGCLVIRRFVEYSWKNPAAAPAATPPPKR</sequence>
<accession>A0ABU8X2X7</accession>
<comment type="caution">
    <text evidence="1">The sequence shown here is derived from an EMBL/GenBank/DDBJ whole genome shotgun (WGS) entry which is preliminary data.</text>
</comment>
<dbReference type="EMBL" id="JBBKZS010000002">
    <property type="protein sequence ID" value="MEJ8854163.1"/>
    <property type="molecule type" value="Genomic_DNA"/>
</dbReference>
<gene>
    <name evidence="1" type="ORF">WKW79_06270</name>
</gene>